<reference evidence="1" key="1">
    <citation type="submission" date="2014-07" db="EMBL/GenBank/DDBJ databases">
        <authorList>
            <person name="Martin A.A"/>
            <person name="De Silva N."/>
        </authorList>
    </citation>
    <scope>NUCLEOTIDE SEQUENCE</scope>
</reference>
<dbReference type="Gene3D" id="3.40.50.12780">
    <property type="entry name" value="N-terminal domain of ligase-like"/>
    <property type="match status" value="1"/>
</dbReference>
<evidence type="ECO:0000313" key="1">
    <source>
        <dbReference type="Proteomes" id="UP000035680"/>
    </source>
</evidence>
<protein>
    <submittedName>
        <fullName evidence="2">AMP-binding domain-containing protein</fullName>
    </submittedName>
</protein>
<dbReference type="AlphaFoldDB" id="A0A0K0FYF7"/>
<dbReference type="STRING" id="75913.A0A0K0FYF7"/>
<keyword evidence="1" id="KW-1185">Reference proteome</keyword>
<dbReference type="SUPFAM" id="SSF56801">
    <property type="entry name" value="Acetyl-CoA synthetase-like"/>
    <property type="match status" value="1"/>
</dbReference>
<evidence type="ECO:0000313" key="2">
    <source>
        <dbReference type="WBParaSite" id="SVE_1748300.1"/>
    </source>
</evidence>
<sequence>MDIMYQQLMKNFTYPLEMSCLFENLLNEGKEKKTLEHQYLDKYQWPTFLQESSLSFSLGLDFNKWSQDNENVYFIHWEGNFRDLNTADYFHITLESFKTIYQKTCILFDMFNLKKGDILCMFSPAIIQLPIIMTSAISSGIIFAPMSPEHYRNNNEIKEYLNKFPMPPKLFITIDTFYNGEEWVDCKDILDKAIQSLKEYEDVKIIVIRHGGPHTGVPPPSYTHIGRRPNYNVRCLIIEGRDFRWGELMKNIKIPLTFKTVINNVKPSDMVLYVDCTYINCLQFSILISLHKILLEKECPSKNLHFVGAPSDCLFFITQIYTLIIIKKAFLITECNINNSERIKKIFSDYELNSAGVIYHILLEKEIIELINSLQKVFITSDDETSGLDKIVNKIIYS</sequence>
<organism evidence="1 2">
    <name type="scientific">Strongyloides venezuelensis</name>
    <name type="common">Threadworm</name>
    <dbReference type="NCBI Taxonomy" id="75913"/>
    <lineage>
        <taxon>Eukaryota</taxon>
        <taxon>Metazoa</taxon>
        <taxon>Ecdysozoa</taxon>
        <taxon>Nematoda</taxon>
        <taxon>Chromadorea</taxon>
        <taxon>Rhabditida</taxon>
        <taxon>Tylenchina</taxon>
        <taxon>Panagrolaimomorpha</taxon>
        <taxon>Strongyloidoidea</taxon>
        <taxon>Strongyloididae</taxon>
        <taxon>Strongyloides</taxon>
    </lineage>
</organism>
<dbReference type="WBParaSite" id="SVE_1748300.1">
    <property type="protein sequence ID" value="SVE_1748300.1"/>
    <property type="gene ID" value="SVE_1748300"/>
</dbReference>
<name>A0A0K0FYF7_STRVS</name>
<accession>A0A0K0FYF7</accession>
<dbReference type="Proteomes" id="UP000035680">
    <property type="component" value="Unassembled WGS sequence"/>
</dbReference>
<proteinExistence type="predicted"/>
<dbReference type="InterPro" id="IPR042099">
    <property type="entry name" value="ANL_N_sf"/>
</dbReference>
<reference evidence="2" key="2">
    <citation type="submission" date="2015-08" db="UniProtKB">
        <authorList>
            <consortium name="WormBaseParasite"/>
        </authorList>
    </citation>
    <scope>IDENTIFICATION</scope>
</reference>